<dbReference type="InterPro" id="IPR036390">
    <property type="entry name" value="WH_DNA-bd_sf"/>
</dbReference>
<feature type="domain" description="HTH lysR-type" evidence="5">
    <location>
        <begin position="35"/>
        <end position="92"/>
    </location>
</feature>
<dbReference type="GO" id="GO:0003700">
    <property type="term" value="F:DNA-binding transcription factor activity"/>
    <property type="evidence" value="ECO:0007669"/>
    <property type="project" value="InterPro"/>
</dbReference>
<dbReference type="Pfam" id="PF03466">
    <property type="entry name" value="LysR_substrate"/>
    <property type="match status" value="1"/>
</dbReference>
<evidence type="ECO:0000256" key="2">
    <source>
        <dbReference type="ARBA" id="ARBA00023015"/>
    </source>
</evidence>
<dbReference type="Gene3D" id="3.40.190.10">
    <property type="entry name" value="Periplasmic binding protein-like II"/>
    <property type="match status" value="2"/>
</dbReference>
<dbReference type="Proteomes" id="UP000242915">
    <property type="component" value="Unassembled WGS sequence"/>
</dbReference>
<evidence type="ECO:0000256" key="3">
    <source>
        <dbReference type="ARBA" id="ARBA00023125"/>
    </source>
</evidence>
<dbReference type="SUPFAM" id="SSF46785">
    <property type="entry name" value="Winged helix' DNA-binding domain"/>
    <property type="match status" value="1"/>
</dbReference>
<reference evidence="7" key="1">
    <citation type="submission" date="2017-06" db="EMBL/GenBank/DDBJ databases">
        <authorList>
            <person name="Varghese N."/>
            <person name="Submissions S."/>
        </authorList>
    </citation>
    <scope>NUCLEOTIDE SEQUENCE [LARGE SCALE GENOMIC DNA]</scope>
    <source>
        <strain evidence="7">CIP 108523</strain>
    </source>
</reference>
<keyword evidence="4" id="KW-0804">Transcription</keyword>
<gene>
    <name evidence="6" type="ORF">SAMN05216255_4346</name>
</gene>
<organism evidence="6 7">
    <name type="scientific">Pseudomonas segetis</name>
    <dbReference type="NCBI Taxonomy" id="298908"/>
    <lineage>
        <taxon>Bacteria</taxon>
        <taxon>Pseudomonadati</taxon>
        <taxon>Pseudomonadota</taxon>
        <taxon>Gammaproteobacteria</taxon>
        <taxon>Pseudomonadales</taxon>
        <taxon>Pseudomonadaceae</taxon>
        <taxon>Pseudomonas</taxon>
    </lineage>
</organism>
<dbReference type="InterPro" id="IPR000847">
    <property type="entry name" value="LysR_HTH_N"/>
</dbReference>
<dbReference type="Pfam" id="PF00126">
    <property type="entry name" value="HTH_1"/>
    <property type="match status" value="1"/>
</dbReference>
<evidence type="ECO:0000256" key="1">
    <source>
        <dbReference type="ARBA" id="ARBA00009437"/>
    </source>
</evidence>
<evidence type="ECO:0000313" key="7">
    <source>
        <dbReference type="Proteomes" id="UP000242915"/>
    </source>
</evidence>
<keyword evidence="7" id="KW-1185">Reference proteome</keyword>
<keyword evidence="3 6" id="KW-0238">DNA-binding</keyword>
<dbReference type="AlphaFoldDB" id="A0A239JJ50"/>
<evidence type="ECO:0000259" key="5">
    <source>
        <dbReference type="PROSITE" id="PS50931"/>
    </source>
</evidence>
<dbReference type="Gene3D" id="1.10.10.10">
    <property type="entry name" value="Winged helix-like DNA-binding domain superfamily/Winged helix DNA-binding domain"/>
    <property type="match status" value="1"/>
</dbReference>
<dbReference type="PRINTS" id="PR00039">
    <property type="entry name" value="HTHLYSR"/>
</dbReference>
<dbReference type="InterPro" id="IPR005119">
    <property type="entry name" value="LysR_subst-bd"/>
</dbReference>
<dbReference type="PANTHER" id="PTHR30419:SF8">
    <property type="entry name" value="NITROGEN ASSIMILATION TRANSCRIPTIONAL ACTIVATOR-RELATED"/>
    <property type="match status" value="1"/>
</dbReference>
<sequence>MDNQQICNFAKYIYKWIYLSRMKPLNNNWFVRARLKSRHIPVLVALGETCNLNRAAEGLGISQPAISKLVKELEDGLEVPLFERHARGVVPTLYGEAVIRYARRVQTSLDSAFDEVIALRAGHRGHVRIGTILTPCADLLPELIRQVKQLHPNLELSIHTGSSRDLMTTLNDGELDFLVARFFADVGLSGMHFEPLHKEPLCVCARAGLIDQRLSREALHQADWVLPPSGSVLRYEFDALFQQKGMLPPSKVVNAENLLMVTTLLEHNNMLTVLPREVVAHYARYNMLAVVDVEAGIEEDLNRSLMAYGIITKHEDLLSPSAKSVLTQLRKIAQSL</sequence>
<comment type="similarity">
    <text evidence="1">Belongs to the LysR transcriptional regulatory family.</text>
</comment>
<keyword evidence="2" id="KW-0805">Transcription regulation</keyword>
<name>A0A239JJ50_9PSED</name>
<dbReference type="GO" id="GO:0003677">
    <property type="term" value="F:DNA binding"/>
    <property type="evidence" value="ECO:0007669"/>
    <property type="project" value="UniProtKB-KW"/>
</dbReference>
<proteinExistence type="inferred from homology"/>
<dbReference type="InterPro" id="IPR036388">
    <property type="entry name" value="WH-like_DNA-bd_sf"/>
</dbReference>
<evidence type="ECO:0000313" key="6">
    <source>
        <dbReference type="EMBL" id="SNT05438.1"/>
    </source>
</evidence>
<dbReference type="SUPFAM" id="SSF53850">
    <property type="entry name" value="Periplasmic binding protein-like II"/>
    <property type="match status" value="1"/>
</dbReference>
<evidence type="ECO:0000256" key="4">
    <source>
        <dbReference type="ARBA" id="ARBA00023163"/>
    </source>
</evidence>
<protein>
    <submittedName>
        <fullName evidence="6">DNA-binding transcriptional regulator, LysR family</fullName>
    </submittedName>
</protein>
<accession>A0A239JJ50</accession>
<dbReference type="InterPro" id="IPR050950">
    <property type="entry name" value="HTH-type_LysR_regulators"/>
</dbReference>
<dbReference type="GO" id="GO:0005829">
    <property type="term" value="C:cytosol"/>
    <property type="evidence" value="ECO:0007669"/>
    <property type="project" value="TreeGrafter"/>
</dbReference>
<dbReference type="EMBL" id="FZOG01000009">
    <property type="protein sequence ID" value="SNT05438.1"/>
    <property type="molecule type" value="Genomic_DNA"/>
</dbReference>
<dbReference type="PANTHER" id="PTHR30419">
    <property type="entry name" value="HTH-TYPE TRANSCRIPTIONAL REGULATOR YBHD"/>
    <property type="match status" value="1"/>
</dbReference>
<dbReference type="PROSITE" id="PS50931">
    <property type="entry name" value="HTH_LYSR"/>
    <property type="match status" value="1"/>
</dbReference>